<dbReference type="EMBL" id="JACVVK020000122">
    <property type="protein sequence ID" value="KAK7490813.1"/>
    <property type="molecule type" value="Genomic_DNA"/>
</dbReference>
<evidence type="ECO:0000313" key="2">
    <source>
        <dbReference type="Proteomes" id="UP001519460"/>
    </source>
</evidence>
<sequence length="56" mass="6042">MRVTRGWERVRGVASKACTVIVQSVSGSRTKRNPGSPRPPETLSGWLSVVGDFALT</sequence>
<proteinExistence type="predicted"/>
<dbReference type="AlphaFoldDB" id="A0ABD0KUR8"/>
<protein>
    <submittedName>
        <fullName evidence="1">Uncharacterized protein</fullName>
    </submittedName>
</protein>
<keyword evidence="2" id="KW-1185">Reference proteome</keyword>
<evidence type="ECO:0000313" key="1">
    <source>
        <dbReference type="EMBL" id="KAK7490813.1"/>
    </source>
</evidence>
<accession>A0ABD0KUR8</accession>
<comment type="caution">
    <text evidence="1">The sequence shown here is derived from an EMBL/GenBank/DDBJ whole genome shotgun (WGS) entry which is preliminary data.</text>
</comment>
<reference evidence="1 2" key="1">
    <citation type="journal article" date="2023" name="Sci. Data">
        <title>Genome assembly of the Korean intertidal mud-creeper Batillaria attramentaria.</title>
        <authorList>
            <person name="Patra A.K."/>
            <person name="Ho P.T."/>
            <person name="Jun S."/>
            <person name="Lee S.J."/>
            <person name="Kim Y."/>
            <person name="Won Y.J."/>
        </authorList>
    </citation>
    <scope>NUCLEOTIDE SEQUENCE [LARGE SCALE GENOMIC DNA]</scope>
    <source>
        <strain evidence="1">Wonlab-2016</strain>
    </source>
</reference>
<dbReference type="Proteomes" id="UP001519460">
    <property type="component" value="Unassembled WGS sequence"/>
</dbReference>
<gene>
    <name evidence="1" type="ORF">BaRGS_00017869</name>
</gene>
<organism evidence="1 2">
    <name type="scientific">Batillaria attramentaria</name>
    <dbReference type="NCBI Taxonomy" id="370345"/>
    <lineage>
        <taxon>Eukaryota</taxon>
        <taxon>Metazoa</taxon>
        <taxon>Spiralia</taxon>
        <taxon>Lophotrochozoa</taxon>
        <taxon>Mollusca</taxon>
        <taxon>Gastropoda</taxon>
        <taxon>Caenogastropoda</taxon>
        <taxon>Sorbeoconcha</taxon>
        <taxon>Cerithioidea</taxon>
        <taxon>Batillariidae</taxon>
        <taxon>Batillaria</taxon>
    </lineage>
</organism>
<name>A0ABD0KUR8_9CAEN</name>
<feature type="non-terminal residue" evidence="1">
    <location>
        <position position="56"/>
    </location>
</feature>